<dbReference type="Proteomes" id="UP001153148">
    <property type="component" value="Unassembled WGS sequence"/>
</dbReference>
<dbReference type="EMBL" id="CAJPIN010016431">
    <property type="protein sequence ID" value="CAG2061589.1"/>
    <property type="molecule type" value="Genomic_DNA"/>
</dbReference>
<organism evidence="1 2">
    <name type="scientific">Timema podura</name>
    <name type="common">Walking stick</name>
    <dbReference type="NCBI Taxonomy" id="61482"/>
    <lineage>
        <taxon>Eukaryota</taxon>
        <taxon>Metazoa</taxon>
        <taxon>Ecdysozoa</taxon>
        <taxon>Arthropoda</taxon>
        <taxon>Hexapoda</taxon>
        <taxon>Insecta</taxon>
        <taxon>Pterygota</taxon>
        <taxon>Neoptera</taxon>
        <taxon>Polyneoptera</taxon>
        <taxon>Phasmatodea</taxon>
        <taxon>Timematodea</taxon>
        <taxon>Timematoidea</taxon>
        <taxon>Timematidae</taxon>
        <taxon>Timema</taxon>
    </lineage>
</organism>
<evidence type="ECO:0000313" key="1">
    <source>
        <dbReference type="EMBL" id="CAG2061589.1"/>
    </source>
</evidence>
<dbReference type="SUPFAM" id="SSF50129">
    <property type="entry name" value="GroES-like"/>
    <property type="match status" value="1"/>
</dbReference>
<comment type="caution">
    <text evidence="1">The sequence shown here is derived from an EMBL/GenBank/DDBJ whole genome shotgun (WGS) entry which is preliminary data.</text>
</comment>
<evidence type="ECO:0000313" key="2">
    <source>
        <dbReference type="Proteomes" id="UP001153148"/>
    </source>
</evidence>
<dbReference type="PANTHER" id="PTHR43205">
    <property type="entry name" value="PROSTAGLANDIN REDUCTASE"/>
    <property type="match status" value="1"/>
</dbReference>
<name>A0ABN7P6K9_TIMPD</name>
<protein>
    <submittedName>
        <fullName evidence="1">Uncharacterized protein</fullName>
    </submittedName>
</protein>
<sequence length="147" mass="16116">LYFRIVETRNPKFSVGKLVVGSFGWNTKSVVDVNKPGDLKLPKPYLLPDFKGLPESLGLGLLGMPGNTAYFGFLEICKPKPGEVVGSYWSSRRGGQHRCKVIGFAGSDDKAKWLVEELGFDAGYNYKTKDIAEALEEAAPEGVDMLL</sequence>
<dbReference type="Gene3D" id="3.40.50.720">
    <property type="entry name" value="NAD(P)-binding Rossmann-like Domain"/>
    <property type="match status" value="1"/>
</dbReference>
<dbReference type="PANTHER" id="PTHR43205:SF7">
    <property type="entry name" value="PROSTAGLANDIN REDUCTASE 1"/>
    <property type="match status" value="1"/>
</dbReference>
<dbReference type="InterPro" id="IPR011032">
    <property type="entry name" value="GroES-like_sf"/>
</dbReference>
<feature type="non-terminal residue" evidence="1">
    <location>
        <position position="1"/>
    </location>
</feature>
<dbReference type="Gene3D" id="3.90.180.10">
    <property type="entry name" value="Medium-chain alcohol dehydrogenases, catalytic domain"/>
    <property type="match status" value="1"/>
</dbReference>
<accession>A0ABN7P6K9</accession>
<dbReference type="SUPFAM" id="SSF51735">
    <property type="entry name" value="NAD(P)-binding Rossmann-fold domains"/>
    <property type="match status" value="1"/>
</dbReference>
<keyword evidence="2" id="KW-1185">Reference proteome</keyword>
<proteinExistence type="predicted"/>
<gene>
    <name evidence="1" type="ORF">TPAB3V08_LOCUS8543</name>
</gene>
<dbReference type="InterPro" id="IPR045010">
    <property type="entry name" value="MDR_fam"/>
</dbReference>
<dbReference type="InterPro" id="IPR036291">
    <property type="entry name" value="NAD(P)-bd_dom_sf"/>
</dbReference>
<reference evidence="1" key="1">
    <citation type="submission" date="2021-03" db="EMBL/GenBank/DDBJ databases">
        <authorList>
            <person name="Tran Van P."/>
        </authorList>
    </citation>
    <scope>NUCLEOTIDE SEQUENCE</scope>
</reference>